<dbReference type="SUPFAM" id="SSF55486">
    <property type="entry name" value="Metalloproteases ('zincins'), catalytic domain"/>
    <property type="match status" value="1"/>
</dbReference>
<feature type="signal peptide" evidence="1">
    <location>
        <begin position="1"/>
        <end position="27"/>
    </location>
</feature>
<dbReference type="InterPro" id="IPR022409">
    <property type="entry name" value="PKD/Chitinase_dom"/>
</dbReference>
<sequence length="1029" mass="108028">MHRLNGVIRRWGIGLAALVAVSHVAHGAQGADTAAIRAFDDWAQVYARATTTERSAESLAEGRRLAQSRRVALHALITTDPAQALQHAVPASVRAGLPATVQAELEQPIDGMGVLTHAIEMYHEHRADADGVEQPFHRAVRVPALVMGEERYLPFTYGRRKSLATLRALPVHGIAIDGDVAISEWPYRVLEADESVAAAQVADPARTCSEPAARQRIVTGNQVRTLCSAAELEQIVQQWGIAEQEARTGNADLRLGDVASSWTTGSKTFLYIRVRFSDQDASQLPDDATAAATMSGLRDFSRAFSYNAISDVVPTITPILVLPNTQQHYLDNGDGGILSDARAAAAAAGFNTANFNFYAVRFRDGPGSYGGKAYVGATGIWLKTNSAGVLAHEFGHNLGLFHANAYIAAGNDVVGPGTNSEYGNIFDRMGSGGALTAHFTASAKEKLTWLFNRQLVRVWGSGEYRFASHDVTTLSNTLGAAAFYPRERYWMMAADATEPVNGIAWFEHRTQFPAFDRAVHVNLQGTENWFVDMTPQSGGGVGDGALMLGRTYSDRMLGLHVTPVAKQDGTPATITLQVNNGEFAGNRAPTVSVVADTTTAATGATVTFTATAADADSDSLAYTWDWGDGTYGGINARTATKSWSSAGHYRVRVTASDMKGGTASAAVVVTVGTPPATALRASGRVTVGGVGVEGVHVWNGATGSNYRGAYTASDGTFQINKLASGSITFQASKKGMDMAAQFTNPVNLTADRTDVNFTATAHPVVSVTAVDTTAQPNGTDTLVFRVARTGATTNPLKVWFKRGGTAFTSGNPTNTSDDYKISTGTALFVDIPAGAASADIVATANSDTSPNEADESVIVDIADGIDYEVAYPGRAQGAITGVAGPANDAFVNRIALSGANVTTTGTNLYATMEYLEPPHNARLPGSGSVWWRWTAPSAGLARVSLAGTAFDSVVAVYTGTSLAQLVPVAMNNDAAAGVTTSQVDFPVTAGTTYVIAVANAAANATGGAINLAISLDTTGGDRIFANGFQ</sequence>
<feature type="domain" description="PKD" evidence="2">
    <location>
        <begin position="589"/>
        <end position="671"/>
    </location>
</feature>
<proteinExistence type="predicted"/>
<dbReference type="InterPro" id="IPR024079">
    <property type="entry name" value="MetalloPept_cat_dom_sf"/>
</dbReference>
<accession>A0ABY6BBH8</accession>
<evidence type="ECO:0000313" key="3">
    <source>
        <dbReference type="EMBL" id="UXI66500.1"/>
    </source>
</evidence>
<dbReference type="InterPro" id="IPR000601">
    <property type="entry name" value="PKD_dom"/>
</dbReference>
<organism evidence="3 4">
    <name type="scientific">Tahibacter amnicola</name>
    <dbReference type="NCBI Taxonomy" id="2976241"/>
    <lineage>
        <taxon>Bacteria</taxon>
        <taxon>Pseudomonadati</taxon>
        <taxon>Pseudomonadota</taxon>
        <taxon>Gammaproteobacteria</taxon>
        <taxon>Lysobacterales</taxon>
        <taxon>Rhodanobacteraceae</taxon>
        <taxon>Tahibacter</taxon>
    </lineage>
</organism>
<reference evidence="3" key="1">
    <citation type="submission" date="2022-09" db="EMBL/GenBank/DDBJ databases">
        <title>Tahibacter sp. nov., isolated from a fresh water.</title>
        <authorList>
            <person name="Baek J.H."/>
            <person name="Lee J.K."/>
            <person name="Kim J.M."/>
            <person name="Jeon C.O."/>
        </authorList>
    </citation>
    <scope>NUCLEOTIDE SEQUENCE</scope>
    <source>
        <strain evidence="3">W38</strain>
    </source>
</reference>
<dbReference type="Proteomes" id="UP001064632">
    <property type="component" value="Chromosome"/>
</dbReference>
<dbReference type="InterPro" id="IPR035986">
    <property type="entry name" value="PKD_dom_sf"/>
</dbReference>
<evidence type="ECO:0000259" key="2">
    <source>
        <dbReference type="PROSITE" id="PS50093"/>
    </source>
</evidence>
<dbReference type="PROSITE" id="PS50093">
    <property type="entry name" value="PKD"/>
    <property type="match status" value="1"/>
</dbReference>
<evidence type="ECO:0000313" key="4">
    <source>
        <dbReference type="Proteomes" id="UP001064632"/>
    </source>
</evidence>
<dbReference type="RefSeq" id="WP_261693484.1">
    <property type="nucleotide sequence ID" value="NZ_CP104694.1"/>
</dbReference>
<evidence type="ECO:0000256" key="1">
    <source>
        <dbReference type="SAM" id="SignalP"/>
    </source>
</evidence>
<dbReference type="CDD" id="cd00146">
    <property type="entry name" value="PKD"/>
    <property type="match status" value="1"/>
</dbReference>
<dbReference type="Gene3D" id="3.40.390.10">
    <property type="entry name" value="Collagenase (Catalytic Domain)"/>
    <property type="match status" value="1"/>
</dbReference>
<dbReference type="Gene3D" id="2.60.40.10">
    <property type="entry name" value="Immunoglobulins"/>
    <property type="match status" value="1"/>
</dbReference>
<dbReference type="SUPFAM" id="SSF49299">
    <property type="entry name" value="PKD domain"/>
    <property type="match status" value="1"/>
</dbReference>
<name>A0ABY6BBH8_9GAMM</name>
<dbReference type="Pfam" id="PF00801">
    <property type="entry name" value="PKD"/>
    <property type="match status" value="1"/>
</dbReference>
<dbReference type="SMART" id="SM00089">
    <property type="entry name" value="PKD"/>
    <property type="match status" value="1"/>
</dbReference>
<dbReference type="EMBL" id="CP104694">
    <property type="protein sequence ID" value="UXI66500.1"/>
    <property type="molecule type" value="Genomic_DNA"/>
</dbReference>
<protein>
    <submittedName>
        <fullName evidence="3">PKD domain-containing protein</fullName>
    </submittedName>
</protein>
<feature type="chain" id="PRO_5045818553" evidence="1">
    <location>
        <begin position="28"/>
        <end position="1029"/>
    </location>
</feature>
<keyword evidence="1" id="KW-0732">Signal</keyword>
<dbReference type="InterPro" id="IPR013783">
    <property type="entry name" value="Ig-like_fold"/>
</dbReference>
<keyword evidence="4" id="KW-1185">Reference proteome</keyword>
<gene>
    <name evidence="3" type="ORF">N4264_17320</name>
</gene>